<comment type="caution">
    <text evidence="2">The sequence shown here is derived from an EMBL/GenBank/DDBJ whole genome shotgun (WGS) entry which is preliminary data.</text>
</comment>
<evidence type="ECO:0000313" key="3">
    <source>
        <dbReference type="Proteomes" id="UP000095552"/>
    </source>
</evidence>
<name>A0A1E5T311_9BACT</name>
<keyword evidence="1" id="KW-0812">Transmembrane</keyword>
<dbReference type="STRING" id="1563681.BFP71_06300"/>
<organism evidence="2 3">
    <name type="scientific">Roseivirga misakiensis</name>
    <dbReference type="NCBI Taxonomy" id="1563681"/>
    <lineage>
        <taxon>Bacteria</taxon>
        <taxon>Pseudomonadati</taxon>
        <taxon>Bacteroidota</taxon>
        <taxon>Cytophagia</taxon>
        <taxon>Cytophagales</taxon>
        <taxon>Roseivirgaceae</taxon>
        <taxon>Roseivirga</taxon>
    </lineage>
</organism>
<evidence type="ECO:0000256" key="1">
    <source>
        <dbReference type="SAM" id="Phobius"/>
    </source>
</evidence>
<dbReference type="EMBL" id="MDGQ01000004">
    <property type="protein sequence ID" value="OEK05731.1"/>
    <property type="molecule type" value="Genomic_DNA"/>
</dbReference>
<keyword evidence="1" id="KW-0472">Membrane</keyword>
<dbReference type="OrthoDB" id="982815at2"/>
<proteinExistence type="predicted"/>
<dbReference type="RefSeq" id="WP_069834649.1">
    <property type="nucleotide sequence ID" value="NZ_MDGQ01000004.1"/>
</dbReference>
<feature type="transmembrane region" description="Helical" evidence="1">
    <location>
        <begin position="68"/>
        <end position="86"/>
    </location>
</feature>
<dbReference type="AlphaFoldDB" id="A0A1E5T311"/>
<reference evidence="2 3" key="1">
    <citation type="submission" date="2016-08" db="EMBL/GenBank/DDBJ databases">
        <title>Draft genome of Fabibacter sp. strain SK-8.</title>
        <authorList>
            <person name="Wong S.-K."/>
            <person name="Hamasaki K."/>
            <person name="Yoshizawa S."/>
        </authorList>
    </citation>
    <scope>NUCLEOTIDE SEQUENCE [LARGE SCALE GENOMIC DNA]</scope>
    <source>
        <strain evidence="2 3">SK-8</strain>
    </source>
</reference>
<feature type="transmembrane region" description="Helical" evidence="1">
    <location>
        <begin position="36"/>
        <end position="56"/>
    </location>
</feature>
<sequence length="89" mass="10124">MKHKRLQLISFILLVLSALTELSESQGWVAYENPDFVFGLSLGFILVSLSFNIKVIRAMGIPEKDLKQSRRLAFITAVYAFLVFALELF</sequence>
<keyword evidence="3" id="KW-1185">Reference proteome</keyword>
<dbReference type="Proteomes" id="UP000095552">
    <property type="component" value="Unassembled WGS sequence"/>
</dbReference>
<evidence type="ECO:0000313" key="2">
    <source>
        <dbReference type="EMBL" id="OEK05731.1"/>
    </source>
</evidence>
<protein>
    <submittedName>
        <fullName evidence="2">Uncharacterized protein</fullName>
    </submittedName>
</protein>
<gene>
    <name evidence="2" type="ORF">BFP71_06300</name>
</gene>
<accession>A0A1E5T311</accession>
<keyword evidence="1" id="KW-1133">Transmembrane helix</keyword>